<proteinExistence type="predicted"/>
<keyword evidence="2" id="KW-1185">Reference proteome</keyword>
<accession>A0A392RP89</accession>
<organism evidence="1 2">
    <name type="scientific">Trifolium medium</name>
    <dbReference type="NCBI Taxonomy" id="97028"/>
    <lineage>
        <taxon>Eukaryota</taxon>
        <taxon>Viridiplantae</taxon>
        <taxon>Streptophyta</taxon>
        <taxon>Embryophyta</taxon>
        <taxon>Tracheophyta</taxon>
        <taxon>Spermatophyta</taxon>
        <taxon>Magnoliopsida</taxon>
        <taxon>eudicotyledons</taxon>
        <taxon>Gunneridae</taxon>
        <taxon>Pentapetalae</taxon>
        <taxon>rosids</taxon>
        <taxon>fabids</taxon>
        <taxon>Fabales</taxon>
        <taxon>Fabaceae</taxon>
        <taxon>Papilionoideae</taxon>
        <taxon>50 kb inversion clade</taxon>
        <taxon>NPAAA clade</taxon>
        <taxon>Hologalegina</taxon>
        <taxon>IRL clade</taxon>
        <taxon>Trifolieae</taxon>
        <taxon>Trifolium</taxon>
    </lineage>
</organism>
<dbReference type="AlphaFoldDB" id="A0A392RP89"/>
<dbReference type="Proteomes" id="UP000265520">
    <property type="component" value="Unassembled WGS sequence"/>
</dbReference>
<reference evidence="1 2" key="1">
    <citation type="journal article" date="2018" name="Front. Plant Sci.">
        <title>Red Clover (Trifolium pratense) and Zigzag Clover (T. medium) - A Picture of Genomic Similarities and Differences.</title>
        <authorList>
            <person name="Dluhosova J."/>
            <person name="Istvanek J."/>
            <person name="Nedelnik J."/>
            <person name="Repkova J."/>
        </authorList>
    </citation>
    <scope>NUCLEOTIDE SEQUENCE [LARGE SCALE GENOMIC DNA]</scope>
    <source>
        <strain evidence="2">cv. 10/8</strain>
        <tissue evidence="1">Leaf</tissue>
    </source>
</reference>
<evidence type="ECO:0000313" key="2">
    <source>
        <dbReference type="Proteomes" id="UP000265520"/>
    </source>
</evidence>
<protein>
    <submittedName>
        <fullName evidence="1">Uncharacterized protein</fullName>
    </submittedName>
</protein>
<sequence>MGGDDVSRSDVERFVSIRQIDSGHRPTWNVMVAQAWFVEMLAETSSSQFWTAARAVSACFSTCVLLASAC</sequence>
<name>A0A392RP89_9FABA</name>
<dbReference type="EMBL" id="LXQA010246138">
    <property type="protein sequence ID" value="MCI37580.1"/>
    <property type="molecule type" value="Genomic_DNA"/>
</dbReference>
<comment type="caution">
    <text evidence="1">The sequence shown here is derived from an EMBL/GenBank/DDBJ whole genome shotgun (WGS) entry which is preliminary data.</text>
</comment>
<feature type="non-terminal residue" evidence="1">
    <location>
        <position position="70"/>
    </location>
</feature>
<evidence type="ECO:0000313" key="1">
    <source>
        <dbReference type="EMBL" id="MCI37580.1"/>
    </source>
</evidence>